<dbReference type="SUPFAM" id="SSF47336">
    <property type="entry name" value="ACP-like"/>
    <property type="match status" value="1"/>
</dbReference>
<evidence type="ECO:0000313" key="2">
    <source>
        <dbReference type="EMBL" id="MCQ8104216.1"/>
    </source>
</evidence>
<dbReference type="Pfam" id="PF00550">
    <property type="entry name" value="PP-binding"/>
    <property type="match status" value="1"/>
</dbReference>
<dbReference type="InterPro" id="IPR036736">
    <property type="entry name" value="ACP-like_sf"/>
</dbReference>
<dbReference type="Proteomes" id="UP001524499">
    <property type="component" value="Unassembled WGS sequence"/>
</dbReference>
<accession>A0ABT1TFI1</accession>
<name>A0ABT1TFI1_9GAMM</name>
<protein>
    <submittedName>
        <fullName evidence="2">Phosphopantetheine-binding protein</fullName>
    </submittedName>
</protein>
<dbReference type="EMBL" id="JANIBJ010000013">
    <property type="protein sequence ID" value="MCQ8104216.1"/>
    <property type="molecule type" value="Genomic_DNA"/>
</dbReference>
<dbReference type="NCBIfam" id="NF006617">
    <property type="entry name" value="PRK09184.1"/>
    <property type="match status" value="1"/>
</dbReference>
<dbReference type="InterPro" id="IPR009081">
    <property type="entry name" value="PP-bd_ACP"/>
</dbReference>
<dbReference type="PROSITE" id="PS50075">
    <property type="entry name" value="CARRIER"/>
    <property type="match status" value="1"/>
</dbReference>
<evidence type="ECO:0000259" key="1">
    <source>
        <dbReference type="PROSITE" id="PS50075"/>
    </source>
</evidence>
<organism evidence="2 3">
    <name type="scientific">Methylomonas subterranea</name>
    <dbReference type="NCBI Taxonomy" id="2952225"/>
    <lineage>
        <taxon>Bacteria</taxon>
        <taxon>Pseudomonadati</taxon>
        <taxon>Pseudomonadota</taxon>
        <taxon>Gammaproteobacteria</taxon>
        <taxon>Methylococcales</taxon>
        <taxon>Methylococcaceae</taxon>
        <taxon>Methylomonas</taxon>
    </lineage>
</organism>
<comment type="caution">
    <text evidence="2">The sequence shown here is derived from an EMBL/GenBank/DDBJ whole genome shotgun (WGS) entry which is preliminary data.</text>
</comment>
<keyword evidence="3" id="KW-1185">Reference proteome</keyword>
<proteinExistence type="predicted"/>
<dbReference type="RefSeq" id="WP_256601994.1">
    <property type="nucleotide sequence ID" value="NZ_JANIBJ010000013.1"/>
</dbReference>
<evidence type="ECO:0000313" key="3">
    <source>
        <dbReference type="Proteomes" id="UP001524499"/>
    </source>
</evidence>
<dbReference type="Gene3D" id="1.10.1200.10">
    <property type="entry name" value="ACP-like"/>
    <property type="match status" value="1"/>
</dbReference>
<feature type="domain" description="Carrier" evidence="1">
    <location>
        <begin position="3"/>
        <end position="85"/>
    </location>
</feature>
<sequence>MSDDLIGQLKTLLIEGLRLEDIVPDDLSADTALFGGGLGLDSIDALEIGVMLDRQYGVKITSGDERNTQIFASLRALADFVAENRTR</sequence>
<reference evidence="2 3" key="1">
    <citation type="submission" date="2022-07" db="EMBL/GenBank/DDBJ databases">
        <title>Methylomonas rivi sp. nov., Methylomonas rosea sp. nov., Methylomonas aureus sp. nov. and Methylomonas subterranea sp. nov., four novel methanotrophs isolated from a freshwater creek and the deep terrestrial subsurface.</title>
        <authorList>
            <person name="Abin C."/>
            <person name="Sankaranarayanan K."/>
            <person name="Garner C."/>
            <person name="Sindelar R."/>
            <person name="Kotary K."/>
            <person name="Garner R."/>
            <person name="Barclay S."/>
            <person name="Lawson P."/>
            <person name="Krumholz L."/>
        </authorList>
    </citation>
    <scope>NUCLEOTIDE SEQUENCE [LARGE SCALE GENOMIC DNA]</scope>
    <source>
        <strain evidence="2 3">SURF-2</strain>
    </source>
</reference>
<gene>
    <name evidence="2" type="ORF">NP590_08875</name>
</gene>